<reference evidence="1 2" key="1">
    <citation type="submission" date="2014-03" db="EMBL/GenBank/DDBJ databases">
        <title>Complete genome sequence of Pseudomonas stutzeri 19SMN4.</title>
        <authorList>
            <person name="Brunet-Galmes I."/>
            <person name="Nogales B."/>
            <person name="Busquets A."/>
            <person name="Pena A."/>
            <person name="Gomila M."/>
            <person name="Garcia-Valdes E."/>
            <person name="Lalucat J."/>
            <person name="Bennasar A."/>
            <person name="Bosch R."/>
        </authorList>
    </citation>
    <scope>NUCLEOTIDE SEQUENCE [LARGE SCALE GENOMIC DNA]</scope>
    <source>
        <strain evidence="1 2">19SMN4</strain>
    </source>
</reference>
<protein>
    <recommendedName>
        <fullName evidence="3">WXG100 family type VII secretion target</fullName>
    </recommendedName>
</protein>
<name>A0A023WSN7_STUST</name>
<accession>A0A023WSN7</accession>
<dbReference type="RefSeq" id="WP_038659642.1">
    <property type="nucleotide sequence ID" value="NZ_JAMOHO010000013.1"/>
</dbReference>
<dbReference type="Proteomes" id="UP000025238">
    <property type="component" value="Chromosome"/>
</dbReference>
<dbReference type="InterPro" id="IPR029013">
    <property type="entry name" value="HP0062-like_sf"/>
</dbReference>
<proteinExistence type="predicted"/>
<dbReference type="Gene3D" id="1.10.287.850">
    <property type="entry name" value="HP0062-like domain"/>
    <property type="match status" value="1"/>
</dbReference>
<evidence type="ECO:0008006" key="3">
    <source>
        <dbReference type="Google" id="ProtNLM"/>
    </source>
</evidence>
<organism evidence="1 2">
    <name type="scientific">Stutzerimonas stutzeri</name>
    <name type="common">Pseudomonas stutzeri</name>
    <dbReference type="NCBI Taxonomy" id="316"/>
    <lineage>
        <taxon>Bacteria</taxon>
        <taxon>Pseudomonadati</taxon>
        <taxon>Pseudomonadota</taxon>
        <taxon>Gammaproteobacteria</taxon>
        <taxon>Pseudomonadales</taxon>
        <taxon>Pseudomonadaceae</taxon>
        <taxon>Stutzerimonas</taxon>
    </lineage>
</organism>
<dbReference type="EMBL" id="CP007509">
    <property type="protein sequence ID" value="AHY42829.1"/>
    <property type="molecule type" value="Genomic_DNA"/>
</dbReference>
<dbReference type="PATRIC" id="fig|316.97.peg.2052"/>
<gene>
    <name evidence="1" type="ORF">UIB01_10245</name>
</gene>
<evidence type="ECO:0000313" key="1">
    <source>
        <dbReference type="EMBL" id="AHY42829.1"/>
    </source>
</evidence>
<dbReference type="AlphaFoldDB" id="A0A023WSN7"/>
<dbReference type="SUPFAM" id="SSF158414">
    <property type="entry name" value="HP0062-like"/>
    <property type="match status" value="1"/>
</dbReference>
<sequence>MAQAIGDPEELERFAYALQRFTDSLNDSVGALDGAFVSLGDTWQDEKRSQFEEEFNMLVQHLHQFNASATEQVPYLIALASRLRDYLQS</sequence>
<evidence type="ECO:0000313" key="2">
    <source>
        <dbReference type="Proteomes" id="UP000025238"/>
    </source>
</evidence>
<dbReference type="KEGG" id="pstu:UIB01_10245"/>